<keyword evidence="2" id="KW-0732">Signal</keyword>
<keyword evidence="3" id="KW-1185">Reference proteome</keyword>
<proteinExistence type="predicted"/>
<reference evidence="4" key="1">
    <citation type="submission" date="2022-11" db="UniProtKB">
        <authorList>
            <consortium name="WormBaseParasite"/>
        </authorList>
    </citation>
    <scope>IDENTIFICATION</scope>
</reference>
<evidence type="ECO:0000256" key="1">
    <source>
        <dbReference type="SAM" id="MobiDB-lite"/>
    </source>
</evidence>
<dbReference type="AlphaFoldDB" id="A0A915KML8"/>
<dbReference type="Proteomes" id="UP000887565">
    <property type="component" value="Unplaced"/>
</dbReference>
<protein>
    <submittedName>
        <fullName evidence="4">Uncharacterized protein</fullName>
    </submittedName>
</protein>
<feature type="signal peptide" evidence="2">
    <location>
        <begin position="1"/>
        <end position="38"/>
    </location>
</feature>
<feature type="region of interest" description="Disordered" evidence="1">
    <location>
        <begin position="86"/>
        <end position="106"/>
    </location>
</feature>
<evidence type="ECO:0000256" key="2">
    <source>
        <dbReference type="SAM" id="SignalP"/>
    </source>
</evidence>
<evidence type="ECO:0000313" key="4">
    <source>
        <dbReference type="WBParaSite" id="nRc.2.0.1.t39026-RA"/>
    </source>
</evidence>
<organism evidence="3 4">
    <name type="scientific">Romanomermis culicivorax</name>
    <name type="common">Nematode worm</name>
    <dbReference type="NCBI Taxonomy" id="13658"/>
    <lineage>
        <taxon>Eukaryota</taxon>
        <taxon>Metazoa</taxon>
        <taxon>Ecdysozoa</taxon>
        <taxon>Nematoda</taxon>
        <taxon>Enoplea</taxon>
        <taxon>Dorylaimia</taxon>
        <taxon>Mermithida</taxon>
        <taxon>Mermithoidea</taxon>
        <taxon>Mermithidae</taxon>
        <taxon>Romanomermis</taxon>
    </lineage>
</organism>
<name>A0A915KML8_ROMCU</name>
<evidence type="ECO:0000313" key="3">
    <source>
        <dbReference type="Proteomes" id="UP000887565"/>
    </source>
</evidence>
<dbReference type="WBParaSite" id="nRc.2.0.1.t39026-RA">
    <property type="protein sequence ID" value="nRc.2.0.1.t39026-RA"/>
    <property type="gene ID" value="nRc.2.0.1.g39026"/>
</dbReference>
<sequence length="300" mass="34207">MLCHMVRVFCSTIAMRPCRLIVFSLFILLTSLEDTSNGDEQEASHDNDDTSMLMAEAPPFLFSGKKRLGFPGHLWNEPSGLINEGRATPPRLKLPIGGQPSKRRGFFGRRVKTTPDMRTTTCPGCQRSRALEKGVKFFKDLWAGTKRIGSSQELNLRYQHSGLMSSPLDHDTKRDKPQSDHEIYSNRMSNTQPAAVSVVNIFKREKLPHFGGRGARDPRYRKTTKVRYDWDFEKRTAVPIVYVSKPTNVPGVSWEWWYINEAFGFGFGGLAQNFRPNPNLLQNVKCMRNMSERDIFADAQ</sequence>
<accession>A0A915KML8</accession>
<feature type="chain" id="PRO_5037363729" evidence="2">
    <location>
        <begin position="39"/>
        <end position="300"/>
    </location>
</feature>